<comment type="subcellular location">
    <subcellularLocation>
        <location evidence="1">Cell envelope</location>
    </subcellularLocation>
</comment>
<dbReference type="InterPro" id="IPR050555">
    <property type="entry name" value="Bact_Solute-Bind_Prot2"/>
</dbReference>
<dbReference type="Gene3D" id="3.40.50.2300">
    <property type="match status" value="2"/>
</dbReference>
<dbReference type="OrthoDB" id="9773673at2"/>
<gene>
    <name evidence="5" type="ordered locus">Jden_1960</name>
</gene>
<feature type="chain" id="PRO_5039404250" evidence="3">
    <location>
        <begin position="28"/>
        <end position="364"/>
    </location>
</feature>
<dbReference type="InterPro" id="IPR025997">
    <property type="entry name" value="SBP_2_dom"/>
</dbReference>
<dbReference type="EMBL" id="CP001706">
    <property type="protein sequence ID" value="ACV09599.1"/>
    <property type="molecule type" value="Genomic_DNA"/>
</dbReference>
<evidence type="ECO:0000256" key="3">
    <source>
        <dbReference type="SAM" id="SignalP"/>
    </source>
</evidence>
<dbReference type="PANTHER" id="PTHR30036">
    <property type="entry name" value="D-XYLOSE-BINDING PERIPLASMIC PROTEIN"/>
    <property type="match status" value="1"/>
</dbReference>
<reference evidence="5 6" key="1">
    <citation type="journal article" date="2009" name="Stand. Genomic Sci.">
        <title>Complete genome sequence of Jonesia denitrificans type strain (Prevot 55134).</title>
        <authorList>
            <person name="Pukall R."/>
            <person name="Gehrich-Schroter G."/>
            <person name="Lapidus A."/>
            <person name="Nolan M."/>
            <person name="Glavina Del Rio T."/>
            <person name="Lucas S."/>
            <person name="Chen F."/>
            <person name="Tice H."/>
            <person name="Pitluck S."/>
            <person name="Cheng J.F."/>
            <person name="Copeland A."/>
            <person name="Saunders E."/>
            <person name="Brettin T."/>
            <person name="Detter J.C."/>
            <person name="Bruce D."/>
            <person name="Goodwin L."/>
            <person name="Pati A."/>
            <person name="Ivanova N."/>
            <person name="Mavromatis K."/>
            <person name="Ovchinnikova G."/>
            <person name="Chen A."/>
            <person name="Palaniappan K."/>
            <person name="Land M."/>
            <person name="Hauser L."/>
            <person name="Chang Y.J."/>
            <person name="Jeffries C.D."/>
            <person name="Chain P."/>
            <person name="Goker M."/>
            <person name="Bristow J."/>
            <person name="Eisen J.A."/>
            <person name="Markowitz V."/>
            <person name="Hugenholtz P."/>
            <person name="Kyrpides N.C."/>
            <person name="Klenk H.P."/>
            <person name="Han C."/>
        </authorList>
    </citation>
    <scope>NUCLEOTIDE SEQUENCE [LARGE SCALE GENOMIC DNA]</scope>
    <source>
        <strain evidence="6">ATCC 14870 / DSM 20603 / BCRC 15368 / CIP 55.134 / JCM 11481 / NBRC 15587 / NCTC 10816 / Prevot 55134</strain>
    </source>
</reference>
<evidence type="ECO:0000259" key="4">
    <source>
        <dbReference type="Pfam" id="PF13407"/>
    </source>
</evidence>
<evidence type="ECO:0000256" key="1">
    <source>
        <dbReference type="ARBA" id="ARBA00004196"/>
    </source>
</evidence>
<feature type="signal peptide" evidence="3">
    <location>
        <begin position="1"/>
        <end position="27"/>
    </location>
</feature>
<evidence type="ECO:0000256" key="2">
    <source>
        <dbReference type="ARBA" id="ARBA00022729"/>
    </source>
</evidence>
<dbReference type="PROSITE" id="PS51257">
    <property type="entry name" value="PROKAR_LIPOPROTEIN"/>
    <property type="match status" value="1"/>
</dbReference>
<proteinExistence type="predicted"/>
<dbReference type="STRING" id="471856.Jden_1960"/>
<dbReference type="KEGG" id="jde:Jden_1960"/>
<accession>C7R0D5</accession>
<dbReference type="PANTHER" id="PTHR30036:SF1">
    <property type="entry name" value="D-XYLOSE-BINDING PERIPLASMIC PROTEIN"/>
    <property type="match status" value="1"/>
</dbReference>
<dbReference type="RefSeq" id="WP_015772227.1">
    <property type="nucleotide sequence ID" value="NC_013174.1"/>
</dbReference>
<evidence type="ECO:0000313" key="5">
    <source>
        <dbReference type="EMBL" id="ACV09599.1"/>
    </source>
</evidence>
<dbReference type="GO" id="GO:0030288">
    <property type="term" value="C:outer membrane-bounded periplasmic space"/>
    <property type="evidence" value="ECO:0007669"/>
    <property type="project" value="TreeGrafter"/>
</dbReference>
<keyword evidence="2 3" id="KW-0732">Signal</keyword>
<dbReference type="HOGENOM" id="CLU_037628_13_1_11"/>
<dbReference type="CDD" id="cd19994">
    <property type="entry name" value="PBP1_ChvE"/>
    <property type="match status" value="1"/>
</dbReference>
<feature type="domain" description="Periplasmic binding protein" evidence="4">
    <location>
        <begin position="37"/>
        <end position="317"/>
    </location>
</feature>
<dbReference type="Pfam" id="PF13407">
    <property type="entry name" value="Peripla_BP_4"/>
    <property type="match status" value="1"/>
</dbReference>
<dbReference type="SUPFAM" id="SSF53822">
    <property type="entry name" value="Periplasmic binding protein-like I"/>
    <property type="match status" value="1"/>
</dbReference>
<name>C7R0D5_JONDD</name>
<dbReference type="eggNOG" id="COG4213">
    <property type="taxonomic scope" value="Bacteria"/>
</dbReference>
<sequence>MFKRLLAALTSVALLAVVAACSTADGAATTARQKAGVAMPTQLLERWIRDSQEVEAQLEALGYDVTLLYADDDVPLQVQQVGQLIDEGVELLIIGAVDGTALKDELARAKAAGIPVIAYDRLIRDSDAVDYYATFDNYQVGVLQGTHLLQELGVLDSNGTPTNTADTFAIEIFAGSPDDNNATVFYTAAMSVLQPYIDAGTLVVPSGETAFEAVATAAWDNNTAGERMASLLSSNDTPLDAVLSPNDGIARAVLEQSKSAGYGTSSQPLPVVTGQDAEVDSVKSLVAGEQASTIYKDTRQLAEVAVLMGHYLLQGKQPEVNDTTSYDNGTKVVPSYLLPPRLVTVDNYRESLIETGYLSEDELS</sequence>
<dbReference type="GO" id="GO:0030246">
    <property type="term" value="F:carbohydrate binding"/>
    <property type="evidence" value="ECO:0007669"/>
    <property type="project" value="TreeGrafter"/>
</dbReference>
<protein>
    <submittedName>
        <fullName evidence="5">Xylose ABC transporter, substrate-binding protein</fullName>
    </submittedName>
</protein>
<keyword evidence="6" id="KW-1185">Reference proteome</keyword>
<dbReference type="AlphaFoldDB" id="C7R0D5"/>
<evidence type="ECO:0000313" key="6">
    <source>
        <dbReference type="Proteomes" id="UP000000628"/>
    </source>
</evidence>
<dbReference type="InterPro" id="IPR028082">
    <property type="entry name" value="Peripla_BP_I"/>
</dbReference>
<organism evidence="5 6">
    <name type="scientific">Jonesia denitrificans (strain ATCC 14870 / DSM 20603 / BCRC 15368 / CIP 55.134 / JCM 11481 / NBRC 15587 / NCTC 10816 / Prevot 55134)</name>
    <name type="common">Listeria denitrificans</name>
    <dbReference type="NCBI Taxonomy" id="471856"/>
    <lineage>
        <taxon>Bacteria</taxon>
        <taxon>Bacillati</taxon>
        <taxon>Actinomycetota</taxon>
        <taxon>Actinomycetes</taxon>
        <taxon>Micrococcales</taxon>
        <taxon>Jonesiaceae</taxon>
        <taxon>Jonesia</taxon>
    </lineage>
</organism>
<dbReference type="Proteomes" id="UP000000628">
    <property type="component" value="Chromosome"/>
</dbReference>